<organism evidence="1 2">
    <name type="scientific">Ophiocordyceps camponoti-floridani</name>
    <dbReference type="NCBI Taxonomy" id="2030778"/>
    <lineage>
        <taxon>Eukaryota</taxon>
        <taxon>Fungi</taxon>
        <taxon>Dikarya</taxon>
        <taxon>Ascomycota</taxon>
        <taxon>Pezizomycotina</taxon>
        <taxon>Sordariomycetes</taxon>
        <taxon>Hypocreomycetidae</taxon>
        <taxon>Hypocreales</taxon>
        <taxon>Ophiocordycipitaceae</taxon>
        <taxon>Ophiocordyceps</taxon>
    </lineage>
</organism>
<gene>
    <name evidence="1" type="ORF">GQ602_006171</name>
</gene>
<evidence type="ECO:0000313" key="2">
    <source>
        <dbReference type="Proteomes" id="UP000562929"/>
    </source>
</evidence>
<accession>A0A8H4Q2R6</accession>
<proteinExistence type="predicted"/>
<dbReference type="AlphaFoldDB" id="A0A8H4Q2R6"/>
<reference evidence="1 2" key="1">
    <citation type="journal article" date="2020" name="G3 (Bethesda)">
        <title>Genetic Underpinnings of Host Manipulation by Ophiocordyceps as Revealed by Comparative Transcriptomics.</title>
        <authorList>
            <person name="Will I."/>
            <person name="Das B."/>
            <person name="Trinh T."/>
            <person name="Brachmann A."/>
            <person name="Ohm R.A."/>
            <person name="de Bekker C."/>
        </authorList>
    </citation>
    <scope>NUCLEOTIDE SEQUENCE [LARGE SCALE GENOMIC DNA]</scope>
    <source>
        <strain evidence="1 2">EC05</strain>
    </source>
</reference>
<sequence length="78" mass="9631">MMKPSPTAWWKCQVESDPKLKSDNKEDYCRSDNYWRLRYLDFKHKYCEDPDQKYKGNYYEASHDIENIWAARKDQMKI</sequence>
<keyword evidence="2" id="KW-1185">Reference proteome</keyword>
<protein>
    <submittedName>
        <fullName evidence="1">Uncharacterized protein</fullName>
    </submittedName>
</protein>
<name>A0A8H4Q2R6_9HYPO</name>
<dbReference type="EMBL" id="JAACLJ010000007">
    <property type="protein sequence ID" value="KAF4583027.1"/>
    <property type="molecule type" value="Genomic_DNA"/>
</dbReference>
<dbReference type="OrthoDB" id="4924753at2759"/>
<evidence type="ECO:0000313" key="1">
    <source>
        <dbReference type="EMBL" id="KAF4583027.1"/>
    </source>
</evidence>
<comment type="caution">
    <text evidence="1">The sequence shown here is derived from an EMBL/GenBank/DDBJ whole genome shotgun (WGS) entry which is preliminary data.</text>
</comment>
<dbReference type="Proteomes" id="UP000562929">
    <property type="component" value="Unassembled WGS sequence"/>
</dbReference>